<dbReference type="EMBL" id="JBHLWO010000002">
    <property type="protein sequence ID" value="MFC0320012.1"/>
    <property type="molecule type" value="Genomic_DNA"/>
</dbReference>
<evidence type="ECO:0000313" key="3">
    <source>
        <dbReference type="Proteomes" id="UP001589774"/>
    </source>
</evidence>
<dbReference type="InterPro" id="IPR017853">
    <property type="entry name" value="GH"/>
</dbReference>
<sequence length="557" mass="63321">MQLRELIKNGLASVLLSFGIVVSMKSANAQLSASMVDPLEKIFPETVLPYDSFHEIDVAKGEVASAQLVLRSGENLDQVELSVDAPGLPNEGISCGAIGFVRAGRQYTDPAVDRLVSNTGFYPDPILDDKPLSLQAGLAQAFYISIPISAETKAGTYPVKVDIRTKDMQIRKEFAIHVHNVRLAKQELWVTNWYSLAPERLALLNKGEQVKSFGPVYWRLIETLANKMAAYGQNTALISPLDLAIYKMEGEHLSIDFSRFDQTVDIFRKAGVLGRIEGGHIGQRAGNWSSPFIVRVPEPLADSTRFRQLPIEDPRAKNFYARFFKALIAHLEEKGWLSDYYQHIADEPTGDNKESYIAIASYVKSIAPQIKIMEACHSKDLAETIDLWVPQLDFLNKDFTFYQDRKKAGDEVWFYTCLSPRGNYANRFIDLPLIKTRLIHWINYKYQIDGYLHWGFNYWNQDPYEETTGINSEGGNILPTGDSWIVYPGYQKLYSSIRLEAMRDGINDYTLLQMLTKKNPDLAKKIIDNMVFRFDWYDTSIKNFRASRKAMLKALSE</sequence>
<name>A0ABV6HMA6_9SPHI</name>
<gene>
    <name evidence="2" type="ORF">ACFFI0_16935</name>
</gene>
<evidence type="ECO:0000313" key="2">
    <source>
        <dbReference type="EMBL" id="MFC0320012.1"/>
    </source>
</evidence>
<organism evidence="2 3">
    <name type="scientific">Olivibacter oleidegradans</name>
    <dbReference type="NCBI Taxonomy" id="760123"/>
    <lineage>
        <taxon>Bacteria</taxon>
        <taxon>Pseudomonadati</taxon>
        <taxon>Bacteroidota</taxon>
        <taxon>Sphingobacteriia</taxon>
        <taxon>Sphingobacteriales</taxon>
        <taxon>Sphingobacteriaceae</taxon>
        <taxon>Olivibacter</taxon>
    </lineage>
</organism>
<dbReference type="RefSeq" id="WP_130855380.1">
    <property type="nucleotide sequence ID" value="NZ_JBHLWO010000002.1"/>
</dbReference>
<comment type="caution">
    <text evidence="2">The sequence shown here is derived from an EMBL/GenBank/DDBJ whole genome shotgun (WGS) entry which is preliminary data.</text>
</comment>
<dbReference type="InterPro" id="IPR025150">
    <property type="entry name" value="GH123_cat"/>
</dbReference>
<dbReference type="Pfam" id="PF13320">
    <property type="entry name" value="GH123_cat"/>
    <property type="match status" value="1"/>
</dbReference>
<proteinExistence type="predicted"/>
<protein>
    <submittedName>
        <fullName evidence="2">DUF4091 domain-containing protein</fullName>
    </submittedName>
</protein>
<feature type="domain" description="Glycoside hydrolase 123 catalytic" evidence="1">
    <location>
        <begin position="209"/>
        <end position="515"/>
    </location>
</feature>
<dbReference type="Proteomes" id="UP001589774">
    <property type="component" value="Unassembled WGS sequence"/>
</dbReference>
<evidence type="ECO:0000259" key="1">
    <source>
        <dbReference type="Pfam" id="PF13320"/>
    </source>
</evidence>
<reference evidence="2 3" key="1">
    <citation type="submission" date="2024-09" db="EMBL/GenBank/DDBJ databases">
        <authorList>
            <person name="Sun Q."/>
            <person name="Mori K."/>
        </authorList>
    </citation>
    <scope>NUCLEOTIDE SEQUENCE [LARGE SCALE GENOMIC DNA]</scope>
    <source>
        <strain evidence="2 3">CCM 7765</strain>
    </source>
</reference>
<keyword evidence="3" id="KW-1185">Reference proteome</keyword>
<accession>A0ABV6HMA6</accession>
<dbReference type="SUPFAM" id="SSF51445">
    <property type="entry name" value="(Trans)glycosidases"/>
    <property type="match status" value="1"/>
</dbReference>